<protein>
    <submittedName>
        <fullName evidence="3">Uncharacterized protein LOC108558071</fullName>
    </submittedName>
</protein>
<dbReference type="SMART" id="SM01025">
    <property type="entry name" value="BEN"/>
    <property type="match status" value="1"/>
</dbReference>
<evidence type="ECO:0000313" key="2">
    <source>
        <dbReference type="Proteomes" id="UP000695000"/>
    </source>
</evidence>
<name>A0ABM1M715_NICVS</name>
<accession>A0ABM1M715</accession>
<evidence type="ECO:0000313" key="3">
    <source>
        <dbReference type="RefSeq" id="XP_017770365.1"/>
    </source>
</evidence>
<dbReference type="RefSeq" id="XP_017770365.1">
    <property type="nucleotide sequence ID" value="XM_017914876.1"/>
</dbReference>
<dbReference type="Pfam" id="PF10523">
    <property type="entry name" value="BEN"/>
    <property type="match status" value="1"/>
</dbReference>
<dbReference type="Proteomes" id="UP000695000">
    <property type="component" value="Unplaced"/>
</dbReference>
<dbReference type="GeneID" id="108558071"/>
<feature type="domain" description="BEN" evidence="1">
    <location>
        <begin position="103"/>
        <end position="197"/>
    </location>
</feature>
<reference evidence="3" key="1">
    <citation type="submission" date="2025-08" db="UniProtKB">
        <authorList>
            <consortium name="RefSeq"/>
        </authorList>
    </citation>
    <scope>IDENTIFICATION</scope>
    <source>
        <tissue evidence="3">Whole Larva</tissue>
    </source>
</reference>
<evidence type="ECO:0000259" key="1">
    <source>
        <dbReference type="PROSITE" id="PS51457"/>
    </source>
</evidence>
<sequence length="207" mass="24026">MDFRYAIVSYVKDSTTFYKIVERGAIFDMYDHNQRYYFISIIQDGFHEVFDCNLIKTSNYESDLRVEMTTVVANNLVNRQPEKPVTYVVSPDTIEEDVGDDDESDDDEASIDRITDDVLNVIQWSDYRTATNTLLSTVFTNETLATHTRLGQNYAGLQLDPEAVDRIVSIVIDRCGVEENDVFEVIRKRYNQENARVKYKQKKTRGK</sequence>
<proteinExistence type="predicted"/>
<keyword evidence="2" id="KW-1185">Reference proteome</keyword>
<dbReference type="InterPro" id="IPR018379">
    <property type="entry name" value="BEN_domain"/>
</dbReference>
<gene>
    <name evidence="3" type="primary">LOC108558071</name>
</gene>
<organism evidence="2 3">
    <name type="scientific">Nicrophorus vespilloides</name>
    <name type="common">Boreal carrion beetle</name>
    <dbReference type="NCBI Taxonomy" id="110193"/>
    <lineage>
        <taxon>Eukaryota</taxon>
        <taxon>Metazoa</taxon>
        <taxon>Ecdysozoa</taxon>
        <taxon>Arthropoda</taxon>
        <taxon>Hexapoda</taxon>
        <taxon>Insecta</taxon>
        <taxon>Pterygota</taxon>
        <taxon>Neoptera</taxon>
        <taxon>Endopterygota</taxon>
        <taxon>Coleoptera</taxon>
        <taxon>Polyphaga</taxon>
        <taxon>Staphyliniformia</taxon>
        <taxon>Silphidae</taxon>
        <taxon>Nicrophorinae</taxon>
        <taxon>Nicrophorus</taxon>
    </lineage>
</organism>
<dbReference type="Gene3D" id="1.10.10.2590">
    <property type="entry name" value="BEN domain"/>
    <property type="match status" value="1"/>
</dbReference>
<dbReference type="PROSITE" id="PS51457">
    <property type="entry name" value="BEN"/>
    <property type="match status" value="1"/>
</dbReference>